<dbReference type="Pfam" id="PF04055">
    <property type="entry name" value="Radical_SAM"/>
    <property type="match status" value="1"/>
</dbReference>
<keyword evidence="14" id="KW-0408">Iron</keyword>
<dbReference type="PROSITE" id="PS51918">
    <property type="entry name" value="RADICAL_SAM"/>
    <property type="match status" value="1"/>
</dbReference>
<evidence type="ECO:0000259" key="23">
    <source>
        <dbReference type="PROSITE" id="PS51918"/>
    </source>
</evidence>
<dbReference type="GO" id="GO:0016020">
    <property type="term" value="C:membrane"/>
    <property type="evidence" value="ECO:0007669"/>
    <property type="project" value="UniProtKB-SubCell"/>
</dbReference>
<keyword evidence="8" id="KW-0489">Methyltransferase</keyword>
<evidence type="ECO:0000256" key="11">
    <source>
        <dbReference type="ARBA" id="ARBA00022723"/>
    </source>
</evidence>
<keyword evidence="15" id="KW-0411">Iron-sulfur</keyword>
<keyword evidence="24" id="KW-1185">Reference proteome</keyword>
<dbReference type="GO" id="GO:0012505">
    <property type="term" value="C:endomembrane system"/>
    <property type="evidence" value="ECO:0007669"/>
    <property type="project" value="UniProtKB-SubCell"/>
</dbReference>
<feature type="transmembrane region" description="Helical" evidence="21">
    <location>
        <begin position="21"/>
        <end position="42"/>
    </location>
</feature>
<dbReference type="PROSITE" id="PS50902">
    <property type="entry name" value="FLAVODOXIN_LIKE"/>
    <property type="match status" value="1"/>
</dbReference>
<dbReference type="PRINTS" id="PR00369">
    <property type="entry name" value="FLAVODOXIN"/>
</dbReference>
<evidence type="ECO:0000256" key="8">
    <source>
        <dbReference type="ARBA" id="ARBA00022603"/>
    </source>
</evidence>
<evidence type="ECO:0000256" key="7">
    <source>
        <dbReference type="ARBA" id="ARBA00022485"/>
    </source>
</evidence>
<evidence type="ECO:0000256" key="18">
    <source>
        <dbReference type="ARBA" id="ARBA00037847"/>
    </source>
</evidence>
<dbReference type="GO" id="GO:0032259">
    <property type="term" value="P:methylation"/>
    <property type="evidence" value="ECO:0007669"/>
    <property type="project" value="UniProtKB-KW"/>
</dbReference>
<reference evidence="25" key="1">
    <citation type="submission" date="2025-08" db="UniProtKB">
        <authorList>
            <consortium name="RefSeq"/>
        </authorList>
    </citation>
    <scope>IDENTIFICATION</scope>
</reference>
<dbReference type="Gene3D" id="3.20.20.70">
    <property type="entry name" value="Aldolase class I"/>
    <property type="match status" value="1"/>
</dbReference>
<dbReference type="InterPro" id="IPR001094">
    <property type="entry name" value="Flavdoxin-like"/>
</dbReference>
<evidence type="ECO:0000313" key="25">
    <source>
        <dbReference type="RefSeq" id="XP_039130967.1"/>
    </source>
</evidence>
<evidence type="ECO:0000256" key="15">
    <source>
        <dbReference type="ARBA" id="ARBA00023014"/>
    </source>
</evidence>
<dbReference type="PANTHER" id="PTHR13930:SF0">
    <property type="entry name" value="S-ADENOSYL-L-METHIONINE-DEPENDENT TRNA 4-DEMETHYLWYOSINE SYNTHASE TYW1-RELATED"/>
    <property type="match status" value="1"/>
</dbReference>
<comment type="function">
    <text evidence="17">Probable component of the wybutosine biosynthesis pathway. Wybutosine is a hyper modified guanosine with a tricyclic base found at the 3'-position adjacent to the anticodon of eukaryotic phenylalanine tRNA. Catalyzes the condensation of N-methylguanine with 2 carbon atoms from pyruvate to form the tricyclic 4-demethylwyosine, an intermediate in wybutosine biosynthesis.</text>
</comment>
<evidence type="ECO:0000256" key="1">
    <source>
        <dbReference type="ARBA" id="ARBA00001966"/>
    </source>
</evidence>
<feature type="compositionally biased region" description="Acidic residues" evidence="20">
    <location>
        <begin position="111"/>
        <end position="150"/>
    </location>
</feature>
<dbReference type="GO" id="GO:0010181">
    <property type="term" value="F:FMN binding"/>
    <property type="evidence" value="ECO:0007669"/>
    <property type="project" value="InterPro"/>
</dbReference>
<sequence>MAGAMRFGRAAVGAKRAPLGFCAKISMAVFLALSFVVVWSIFSSPASLVSSERSSFSDLPDLVPSYPLPRRNATRSPVLKRSPPPPPVKDVEIEAKDALVKEKEKEKEKEEEKEEVVEVEEQQDEGLNGDDGVDVDLEEGVDVNPEESGDEEKKMEQGKKKKKKLGPLFDSSARYDWKLCGGNGWQNYVPCVDTENLGSGKNLRHRRHERSCPKLPLMCLVPLPSGYEPPLPWPERASKVLYRNVGHPKLSAFAKTRSWLNMSGEHLLFPQGEAEFKGGAHHYVNSIEEMVPDIEWGKNIRIVLDVGCVDASFGATLLEKDVLTISLGLMNDETDLAQLALERGIPAVVGNLGTRRLPFPSGVFDAIHCSECSISWHSNGGRLLLEMNRILRPGGYFILSTKHGDVETEEGMSTLMASICWNVLAHKTDEISEVGVRIYQRPASNEIYDLRRAKQPPFCQENENQDIAWYTPVKPCLHKVPVAIEERGSDWPEEWPKRLETFPEWLGDSRAKLTADDEHWKAIIDKSYLNGMGIDWTKVRNVMDMKAIYGGFAAALASQKVWVMNVVPVHAPNTLPIIFERGLMGLYHDWCEPFSTYPRSYDLLHADHLFSRLKNRCKQPVVIIVEMDRILRPGGWAIIRDKLEILNPLEAILKSLHWEIRMTYGKDKEGIFCVQKTAWRPSFSCFRESARKAANLRDDLTDIMVDTTDGIDLNELGLNGERGGVTQENDSQQLENEDDMATQDVQELDEEEAFRYYLDYAKSRGFGERAKLADKRQLGKIVQRRRDTRANCQARMVVSKMKNGLWTVKTFEDVHNHHLLRTPSKHIGRNSMKYLVELKSKDGFMRDYTNWLHHSESIEAFEDRWGELKATYNIDDKHWLSRMYEIRSKWVSLYWQDTFTVGMTTTQRSESINSFFDGFVNAQTPLDEFVMQYDKAMSARRNAEESKDFKTLNSIANFYTGHPIERHAREVYTRVVFNTFQVELQESDSMLTERIRNGSDKAKYAICNHVVQPNPKGLRTQTLFLLLHLSKVQTSFSFFPPKPSPFSVITIMPPSLLPARLALSALLSFSSLFFFYQSRRLRHLRRLSSSPNPNPKILFASQTGTSEALARRLALLLRSSGFGVDLVDPRQYEPEDLQRETLVLIVASTWEDGKPPGNAAFLARWLSESAEDFRVGSLILSRCRFAVFGVGSGSYGQSFNAVARDFARWIRALGAVEMVPVCEGDVDSGDLDEVFESWSGRVLELLKGGGGGGGGGVGEDEKGLDVRAESDGFDGLEEDDDEDEEVVEPEAVDMEDIAGKAPSRRSSGVLTNGVLKNGENGVKEMVTPVIRASLEKQGYKIIGTHSGVKLCRWTKSQLRGRGGCYKHSFYGIESHRCMEATPSLACANKCVFCWRHHTNPVGKSWRWKMDEPLEIVNGAIDQHTKMIKQMKGVPGVKQERLLEGLSPRHCALSLVGEPIMYPEINTIVDELHRRHISTFLVTNAQFPERIEMLKPVTQLYVSVDAASKESLKAIDRPLFGDFWERFLDSLRALRDKEQRTVYRLTLVKGWNAEDVDAYSNLLSIGKPDLVEIKGVTYCGSSATSKLTMENVPWHSDVKAFSEAMAAKSNGEYEVACEHVHSCCVLLAKVDKYKINGQWYTWIDYDRFHELVALGKPFKSEDYMAPTPTWAVYGADEGGFDPHQSRYKKERRHGDAARR</sequence>
<dbReference type="InterPro" id="IPR029039">
    <property type="entry name" value="Flavoprotein-like_sf"/>
</dbReference>
<evidence type="ECO:0000259" key="22">
    <source>
        <dbReference type="PROSITE" id="PS50902"/>
    </source>
</evidence>
<dbReference type="EC" id="4.1.3.44" evidence="6"/>
<feature type="domain" description="Radical SAM core" evidence="23">
    <location>
        <begin position="1370"/>
        <end position="1613"/>
    </location>
</feature>
<dbReference type="Pfam" id="PF00258">
    <property type="entry name" value="Flavodoxin_1"/>
    <property type="match status" value="1"/>
</dbReference>
<gene>
    <name evidence="25" type="primary">LOC120267397</name>
</gene>
<dbReference type="SFLD" id="SFLDS00029">
    <property type="entry name" value="Radical_SAM"/>
    <property type="match status" value="1"/>
</dbReference>
<dbReference type="SUPFAM" id="SSF102114">
    <property type="entry name" value="Radical SAM enzymes"/>
    <property type="match status" value="1"/>
</dbReference>
<keyword evidence="21" id="KW-1133">Transmembrane helix</keyword>
<dbReference type="GO" id="GO:0031591">
    <property type="term" value="P:wybutosine biosynthetic process"/>
    <property type="evidence" value="ECO:0007669"/>
    <property type="project" value="TreeGrafter"/>
</dbReference>
<dbReference type="InterPro" id="IPR013917">
    <property type="entry name" value="tRNA_wybutosine-synth"/>
</dbReference>
<comment type="cofactor">
    <cofactor evidence="1">
        <name>[4Fe-4S] cluster</name>
        <dbReference type="ChEBI" id="CHEBI:49883"/>
    </cofactor>
</comment>
<evidence type="ECO:0000256" key="5">
    <source>
        <dbReference type="ARBA" id="ARBA00010115"/>
    </source>
</evidence>
<evidence type="ECO:0000256" key="6">
    <source>
        <dbReference type="ARBA" id="ARBA00012821"/>
    </source>
</evidence>
<evidence type="ECO:0000256" key="13">
    <source>
        <dbReference type="ARBA" id="ARBA00022968"/>
    </source>
</evidence>
<comment type="pathway">
    <text evidence="3">tRNA modification; wybutosine-tRNA(Phe) biosynthesis.</text>
</comment>
<feature type="domain" description="Flavodoxin-like" evidence="22">
    <location>
        <begin position="1095"/>
        <end position="1243"/>
    </location>
</feature>
<dbReference type="Pfam" id="PF03141">
    <property type="entry name" value="Methyltransf_29"/>
    <property type="match status" value="1"/>
</dbReference>
<dbReference type="GeneID" id="120267397"/>
<keyword evidence="21" id="KW-0472">Membrane</keyword>
<evidence type="ECO:0000256" key="10">
    <source>
        <dbReference type="ARBA" id="ARBA00022694"/>
    </source>
</evidence>
<dbReference type="FunFam" id="3.20.20.70:FF:000196">
    <property type="entry name" value="S-adenosyl-L-methionine-dependent tRNA 4-demethylwyosine synthase"/>
    <property type="match status" value="1"/>
</dbReference>
<dbReference type="GO" id="GO:0051539">
    <property type="term" value="F:4 iron, 4 sulfur cluster binding"/>
    <property type="evidence" value="ECO:0007669"/>
    <property type="project" value="UniProtKB-KW"/>
</dbReference>
<keyword evidence="11" id="KW-0479">Metal-binding</keyword>
<dbReference type="SUPFAM" id="SSF53335">
    <property type="entry name" value="S-adenosyl-L-methionine-dependent methyltransferases"/>
    <property type="match status" value="2"/>
</dbReference>
<evidence type="ECO:0000313" key="24">
    <source>
        <dbReference type="Proteomes" id="UP001515500"/>
    </source>
</evidence>
<dbReference type="CDD" id="cd01335">
    <property type="entry name" value="Radical_SAM"/>
    <property type="match status" value="1"/>
</dbReference>
<feature type="compositionally biased region" description="Basic and acidic residues" evidence="20">
    <location>
        <begin position="89"/>
        <end position="110"/>
    </location>
</feature>
<keyword evidence="21" id="KW-0812">Transmembrane</keyword>
<dbReference type="InterPro" id="IPR013785">
    <property type="entry name" value="Aldolase_TIM"/>
</dbReference>
<dbReference type="SFLD" id="SFLDG01071">
    <property type="entry name" value="tRNA_wybutosine-synthesizing"/>
    <property type="match status" value="1"/>
</dbReference>
<dbReference type="Gene3D" id="3.40.50.150">
    <property type="entry name" value="Vaccinia Virus protein VP39"/>
    <property type="match status" value="1"/>
</dbReference>
<keyword evidence="16" id="KW-0456">Lyase</keyword>
<evidence type="ECO:0000256" key="16">
    <source>
        <dbReference type="ARBA" id="ARBA00023239"/>
    </source>
</evidence>
<comment type="similarity">
    <text evidence="5">Belongs to the TYW1 family.</text>
</comment>
<dbReference type="Pfam" id="PF08608">
    <property type="entry name" value="Wyosine_form"/>
    <property type="match status" value="1"/>
</dbReference>
<evidence type="ECO:0000256" key="4">
    <source>
        <dbReference type="ARBA" id="ARBA00008361"/>
    </source>
</evidence>
<keyword evidence="10" id="KW-0819">tRNA processing</keyword>
<dbReference type="InterPro" id="IPR029063">
    <property type="entry name" value="SAM-dependent_MTases_sf"/>
</dbReference>
<organism evidence="24 25">
    <name type="scientific">Dioscorea cayennensis subsp. rotundata</name>
    <name type="common">White Guinea yam</name>
    <name type="synonym">Dioscorea rotundata</name>
    <dbReference type="NCBI Taxonomy" id="55577"/>
    <lineage>
        <taxon>Eukaryota</taxon>
        <taxon>Viridiplantae</taxon>
        <taxon>Streptophyta</taxon>
        <taxon>Embryophyta</taxon>
        <taxon>Tracheophyta</taxon>
        <taxon>Spermatophyta</taxon>
        <taxon>Magnoliopsida</taxon>
        <taxon>Liliopsida</taxon>
        <taxon>Dioscoreales</taxon>
        <taxon>Dioscoreaceae</taxon>
        <taxon>Dioscorea</taxon>
    </lineage>
</organism>
<evidence type="ECO:0000256" key="17">
    <source>
        <dbReference type="ARBA" id="ARBA00025368"/>
    </source>
</evidence>
<dbReference type="GO" id="GO:0046872">
    <property type="term" value="F:metal ion binding"/>
    <property type="evidence" value="ECO:0007669"/>
    <property type="project" value="UniProtKB-KW"/>
</dbReference>
<comment type="similarity">
    <text evidence="4">Belongs to the methyltransferase superfamily.</text>
</comment>
<name>A0AB40BU58_DIOCR</name>
<dbReference type="Proteomes" id="UP001515500">
    <property type="component" value="Chromosome 8"/>
</dbReference>
<dbReference type="InterPro" id="IPR007197">
    <property type="entry name" value="rSAM"/>
</dbReference>
<dbReference type="GO" id="GO:0102521">
    <property type="term" value="F:tRNA-4-demethylwyosine synthase activity"/>
    <property type="evidence" value="ECO:0007669"/>
    <property type="project" value="UniProtKB-EC"/>
</dbReference>
<keyword evidence="12" id="KW-0547">Nucleotide-binding</keyword>
<dbReference type="PANTHER" id="PTHR13930">
    <property type="entry name" value="S-ADENOSYL-L-METHIONINE-DEPENDENT TRNA 4-DEMETHYLWYOSINE SYNTHASE"/>
    <property type="match status" value="1"/>
</dbReference>
<evidence type="ECO:0000256" key="3">
    <source>
        <dbReference type="ARBA" id="ARBA00004797"/>
    </source>
</evidence>
<evidence type="ECO:0000256" key="9">
    <source>
        <dbReference type="ARBA" id="ARBA00022691"/>
    </source>
</evidence>
<evidence type="ECO:0000256" key="12">
    <source>
        <dbReference type="ARBA" id="ARBA00022741"/>
    </source>
</evidence>
<dbReference type="SFLD" id="SFLDF00284">
    <property type="entry name" value="tRNA_wybutosine-synthesizing"/>
    <property type="match status" value="1"/>
</dbReference>
<dbReference type="Pfam" id="PF03101">
    <property type="entry name" value="FAR1"/>
    <property type="match status" value="1"/>
</dbReference>
<keyword evidence="13" id="KW-0735">Signal-anchor</keyword>
<accession>A0AB40BU58</accession>
<evidence type="ECO:0000256" key="19">
    <source>
        <dbReference type="ARBA" id="ARBA00049466"/>
    </source>
</evidence>
<evidence type="ECO:0000256" key="2">
    <source>
        <dbReference type="ARBA" id="ARBA00004606"/>
    </source>
</evidence>
<evidence type="ECO:0000256" key="21">
    <source>
        <dbReference type="SAM" id="Phobius"/>
    </source>
</evidence>
<dbReference type="InterPro" id="IPR034556">
    <property type="entry name" value="tRNA_wybutosine-synthase"/>
</dbReference>
<dbReference type="InterPro" id="IPR008254">
    <property type="entry name" value="Flavodoxin/NO_synth"/>
</dbReference>
<evidence type="ECO:0000256" key="14">
    <source>
        <dbReference type="ARBA" id="ARBA00023004"/>
    </source>
</evidence>
<keyword evidence="9" id="KW-0949">S-adenosyl-L-methionine</keyword>
<dbReference type="Gene3D" id="3.40.50.360">
    <property type="match status" value="1"/>
</dbReference>
<feature type="region of interest" description="Disordered" evidence="20">
    <location>
        <begin position="717"/>
        <end position="737"/>
    </location>
</feature>
<comment type="subcellular location">
    <subcellularLocation>
        <location evidence="18">Endomembrane system</location>
        <topology evidence="18">Single-pass membrane protein</topology>
    </subcellularLocation>
    <subcellularLocation>
        <location evidence="2">Membrane</location>
        <topology evidence="2">Single-pass type II membrane protein</topology>
    </subcellularLocation>
</comment>
<feature type="region of interest" description="Disordered" evidence="20">
    <location>
        <begin position="1675"/>
        <end position="1698"/>
    </location>
</feature>
<proteinExistence type="inferred from homology"/>
<feature type="region of interest" description="Disordered" evidence="20">
    <location>
        <begin position="53"/>
        <end position="163"/>
    </location>
</feature>
<dbReference type="InterPro" id="IPR058240">
    <property type="entry name" value="rSAM_sf"/>
</dbReference>
<evidence type="ECO:0000256" key="20">
    <source>
        <dbReference type="SAM" id="MobiDB-lite"/>
    </source>
</evidence>
<dbReference type="InterPro" id="IPR004330">
    <property type="entry name" value="FAR1_DNA_bnd_dom"/>
</dbReference>
<dbReference type="SUPFAM" id="SSF52218">
    <property type="entry name" value="Flavoproteins"/>
    <property type="match status" value="1"/>
</dbReference>
<dbReference type="GO" id="GO:0008168">
    <property type="term" value="F:methyltransferase activity"/>
    <property type="evidence" value="ECO:0007669"/>
    <property type="project" value="UniProtKB-KW"/>
</dbReference>
<comment type="catalytic activity">
    <reaction evidence="19">
        <text>N(1)-methylguanosine(37) in tRNA(Phe) + pyruvate + S-adenosyl-L-methionine = 4-demethylwyosine(37) in tRNA(Phe) + 5'-deoxyadenosine + L-methionine + CO2 + H2O</text>
        <dbReference type="Rhea" id="RHEA:36347"/>
        <dbReference type="Rhea" id="RHEA-COMP:10164"/>
        <dbReference type="Rhea" id="RHEA-COMP:10165"/>
        <dbReference type="ChEBI" id="CHEBI:15361"/>
        <dbReference type="ChEBI" id="CHEBI:15377"/>
        <dbReference type="ChEBI" id="CHEBI:16526"/>
        <dbReference type="ChEBI" id="CHEBI:17319"/>
        <dbReference type="ChEBI" id="CHEBI:57844"/>
        <dbReference type="ChEBI" id="CHEBI:59789"/>
        <dbReference type="ChEBI" id="CHEBI:64315"/>
        <dbReference type="ChEBI" id="CHEBI:73542"/>
        <dbReference type="EC" id="4.1.3.44"/>
    </reaction>
</comment>
<dbReference type="RefSeq" id="XP_039130967.1">
    <property type="nucleotide sequence ID" value="XM_039275033.1"/>
</dbReference>
<dbReference type="InterPro" id="IPR004159">
    <property type="entry name" value="Put_SAM_MeTrfase"/>
</dbReference>
<protein>
    <recommendedName>
        <fullName evidence="6">tRNA 4-demethylwyosine synthase (AdoMet-dependent)</fullName>
        <ecNumber evidence="6">4.1.3.44</ecNumber>
    </recommendedName>
</protein>
<keyword evidence="7" id="KW-0004">4Fe-4S</keyword>
<keyword evidence="8" id="KW-0808">Transferase</keyword>